<organism evidence="4 5">
    <name type="scientific">Nitrosomonas nitrosa</name>
    <dbReference type="NCBI Taxonomy" id="52442"/>
    <lineage>
        <taxon>Bacteria</taxon>
        <taxon>Pseudomonadati</taxon>
        <taxon>Pseudomonadota</taxon>
        <taxon>Betaproteobacteria</taxon>
        <taxon>Nitrosomonadales</taxon>
        <taxon>Nitrosomonadaceae</taxon>
        <taxon>Nitrosomonas</taxon>
    </lineage>
</organism>
<dbReference type="InterPro" id="IPR025388">
    <property type="entry name" value="Alginate_export_dom"/>
</dbReference>
<reference evidence="4 5" key="1">
    <citation type="submission" date="2016-10" db="EMBL/GenBank/DDBJ databases">
        <authorList>
            <person name="de Groot N.N."/>
        </authorList>
    </citation>
    <scope>NUCLEOTIDE SEQUENCE [LARGE SCALE GENOMIC DNA]</scope>
    <source>
        <strain evidence="4 5">Nm146</strain>
    </source>
</reference>
<dbReference type="EMBL" id="FOUF01000021">
    <property type="protein sequence ID" value="SFM56366.1"/>
    <property type="molecule type" value="Genomic_DNA"/>
</dbReference>
<evidence type="ECO:0000313" key="5">
    <source>
        <dbReference type="Proteomes" id="UP000199561"/>
    </source>
</evidence>
<gene>
    <name evidence="4" type="ORF">SAMN05421880_12115</name>
</gene>
<dbReference type="InterPro" id="IPR053728">
    <property type="entry name" value="Alginate_Permeability_Chnl"/>
</dbReference>
<evidence type="ECO:0000256" key="2">
    <source>
        <dbReference type="SAM" id="SignalP"/>
    </source>
</evidence>
<keyword evidence="2" id="KW-0732">Signal</keyword>
<protein>
    <submittedName>
        <fullName evidence="4">Alginate export</fullName>
    </submittedName>
</protein>
<sequence>MKYTWRTLLLLTANLLPIASIQANERTIAIAAYPATQQPRLQIAQVSGETYKWAINPEHQPALQPGTPPAVQPTSGKTEDPQKTTYFQRARSYGTHPESDPPRYVRNLAKTEYEAFKHLDWLDVGLDYRVRYELRDGDIRRNRLLTDHPFLLRTRAYIGIRNILDPFRMAVEFEDARGYNSEFPRDNRDWNAFELIQTYGELYFKGALGQDDLGNQRPIRIRGGRMAWEAVDRRLLGNNQWRNTTNNFEGFRVTFGQEANDWEFDAWGMQPVIRAIDDFDGRNKSQWFYGAVGHWRKWSDVVTLQPYYMGLMQDGREGRQAEREIHSPGIRAYGVLPNTDIDFDLGAIYQFGRDNGLKKSAWSYLLEFGYTLKHDWKPRLSAFYGYVSGDRDPNDNVDNRFERFFGFARPWSPDDYLVMENVKAPKLVFEISPHKDLSIDGGYSWFWLASDTDRFNNLFNVSTPNPGNHDRMGESGDFIGQSINARINYKLAPLVDTTIGYSHFINGEFTKNRQLATLGVSKESSNFFYVEVSIRAFK</sequence>
<keyword evidence="5" id="KW-1185">Reference proteome</keyword>
<feature type="signal peptide" evidence="2">
    <location>
        <begin position="1"/>
        <end position="23"/>
    </location>
</feature>
<dbReference type="Gene3D" id="2.40.160.100">
    <property type="match status" value="1"/>
</dbReference>
<dbReference type="Proteomes" id="UP000199561">
    <property type="component" value="Unassembled WGS sequence"/>
</dbReference>
<accession>A0A1I4RVV0</accession>
<dbReference type="STRING" id="52442.SAMN05421880_12115"/>
<dbReference type="RefSeq" id="WP_244888073.1">
    <property type="nucleotide sequence ID" value="NZ_FOUF01000021.1"/>
</dbReference>
<dbReference type="Pfam" id="PF13372">
    <property type="entry name" value="Alginate_exp"/>
    <property type="match status" value="1"/>
</dbReference>
<feature type="region of interest" description="Disordered" evidence="1">
    <location>
        <begin position="59"/>
        <end position="84"/>
    </location>
</feature>
<dbReference type="AlphaFoldDB" id="A0A1I4RVV0"/>
<evidence type="ECO:0000256" key="1">
    <source>
        <dbReference type="SAM" id="MobiDB-lite"/>
    </source>
</evidence>
<evidence type="ECO:0000313" key="4">
    <source>
        <dbReference type="EMBL" id="SFM56366.1"/>
    </source>
</evidence>
<feature type="chain" id="PRO_5011567104" evidence="2">
    <location>
        <begin position="24"/>
        <end position="538"/>
    </location>
</feature>
<evidence type="ECO:0000259" key="3">
    <source>
        <dbReference type="Pfam" id="PF13372"/>
    </source>
</evidence>
<proteinExistence type="predicted"/>
<name>A0A1I4RVV0_9PROT</name>
<feature type="domain" description="Alginate export" evidence="3">
    <location>
        <begin position="121"/>
        <end position="517"/>
    </location>
</feature>